<dbReference type="Proteomes" id="UP001230005">
    <property type="component" value="Unassembled WGS sequence"/>
</dbReference>
<evidence type="ECO:0000313" key="2">
    <source>
        <dbReference type="Proteomes" id="UP001230005"/>
    </source>
</evidence>
<name>A0ABT9ZXF5_9BACI</name>
<comment type="caution">
    <text evidence="1">The sequence shown here is derived from an EMBL/GenBank/DDBJ whole genome shotgun (WGS) entry which is preliminary data.</text>
</comment>
<sequence>MTLRRCPQAEPEKLPRVSLLRVIADAGRGLFLGVIGPPVA</sequence>
<protein>
    <submittedName>
        <fullName evidence="1">Uncharacterized protein</fullName>
    </submittedName>
</protein>
<evidence type="ECO:0000313" key="1">
    <source>
        <dbReference type="EMBL" id="MDQ0255915.1"/>
    </source>
</evidence>
<reference evidence="1 2" key="1">
    <citation type="submission" date="2023-07" db="EMBL/GenBank/DDBJ databases">
        <title>Genomic Encyclopedia of Type Strains, Phase IV (KMG-IV): sequencing the most valuable type-strain genomes for metagenomic binning, comparative biology and taxonomic classification.</title>
        <authorList>
            <person name="Goeker M."/>
        </authorList>
    </citation>
    <scope>NUCLEOTIDE SEQUENCE [LARGE SCALE GENOMIC DNA]</scope>
    <source>
        <strain evidence="1 2">DSM 9768</strain>
    </source>
</reference>
<dbReference type="EMBL" id="JAUSUG010000013">
    <property type="protein sequence ID" value="MDQ0255915.1"/>
    <property type="molecule type" value="Genomic_DNA"/>
</dbReference>
<proteinExistence type="predicted"/>
<gene>
    <name evidence="1" type="ORF">J2S74_003299</name>
</gene>
<dbReference type="RefSeq" id="WP_307327176.1">
    <property type="nucleotide sequence ID" value="NZ_JAUSUG010000013.1"/>
</dbReference>
<keyword evidence="2" id="KW-1185">Reference proteome</keyword>
<accession>A0ABT9ZXF5</accession>
<organism evidence="1 2">
    <name type="scientific">Evansella vedderi</name>
    <dbReference type="NCBI Taxonomy" id="38282"/>
    <lineage>
        <taxon>Bacteria</taxon>
        <taxon>Bacillati</taxon>
        <taxon>Bacillota</taxon>
        <taxon>Bacilli</taxon>
        <taxon>Bacillales</taxon>
        <taxon>Bacillaceae</taxon>
        <taxon>Evansella</taxon>
    </lineage>
</organism>